<protein>
    <submittedName>
        <fullName evidence="1">8696_t:CDS:1</fullName>
    </submittedName>
</protein>
<feature type="non-terminal residue" evidence="1">
    <location>
        <position position="1"/>
    </location>
</feature>
<proteinExistence type="predicted"/>
<evidence type="ECO:0000313" key="2">
    <source>
        <dbReference type="Proteomes" id="UP000789860"/>
    </source>
</evidence>
<dbReference type="EMBL" id="CAJVPM010030070">
    <property type="protein sequence ID" value="CAG8675511.1"/>
    <property type="molecule type" value="Genomic_DNA"/>
</dbReference>
<name>A0ACA9NSV8_9GLOM</name>
<feature type="non-terminal residue" evidence="1">
    <location>
        <position position="57"/>
    </location>
</feature>
<accession>A0ACA9NSV8</accession>
<gene>
    <name evidence="1" type="ORF">SCALOS_LOCUS9535</name>
</gene>
<sequence length="57" mass="6854">DPIHKAIQPKLGIKRLRRPEDINKSNDVMQFMQEKINSDTKRLLYQMVFINMARNRL</sequence>
<dbReference type="Proteomes" id="UP000789860">
    <property type="component" value="Unassembled WGS sequence"/>
</dbReference>
<comment type="caution">
    <text evidence="1">The sequence shown here is derived from an EMBL/GenBank/DDBJ whole genome shotgun (WGS) entry which is preliminary data.</text>
</comment>
<organism evidence="1 2">
    <name type="scientific">Scutellospora calospora</name>
    <dbReference type="NCBI Taxonomy" id="85575"/>
    <lineage>
        <taxon>Eukaryota</taxon>
        <taxon>Fungi</taxon>
        <taxon>Fungi incertae sedis</taxon>
        <taxon>Mucoromycota</taxon>
        <taxon>Glomeromycotina</taxon>
        <taxon>Glomeromycetes</taxon>
        <taxon>Diversisporales</taxon>
        <taxon>Gigasporaceae</taxon>
        <taxon>Scutellospora</taxon>
    </lineage>
</organism>
<reference evidence="1" key="1">
    <citation type="submission" date="2021-06" db="EMBL/GenBank/DDBJ databases">
        <authorList>
            <person name="Kallberg Y."/>
            <person name="Tangrot J."/>
            <person name="Rosling A."/>
        </authorList>
    </citation>
    <scope>NUCLEOTIDE SEQUENCE</scope>
    <source>
        <strain evidence="1">AU212A</strain>
    </source>
</reference>
<keyword evidence="2" id="KW-1185">Reference proteome</keyword>
<evidence type="ECO:0000313" key="1">
    <source>
        <dbReference type="EMBL" id="CAG8675511.1"/>
    </source>
</evidence>